<accession>A0A6A7WE33</accession>
<proteinExistence type="predicted"/>
<sequence>MKKDYISKHDLAHEFFPDAERHVAVNHLMRWINRCPPLVEKLRACGYRTKKRYFSPAQREIIYDFIGDP</sequence>
<dbReference type="OrthoDB" id="1122631at2"/>
<name>A0A6A7WE33_9BACT</name>
<reference evidence="1 2" key="1">
    <citation type="submission" date="2019-09" db="EMBL/GenBank/DDBJ databases">
        <title>Distinct polysaccharide growth profiles of human intestinal Prevotella copri isolates.</title>
        <authorList>
            <person name="Fehlner-Peach H."/>
            <person name="Magnabosco C."/>
            <person name="Raghavan V."/>
            <person name="Scher J.U."/>
            <person name="Tett A."/>
            <person name="Cox L.M."/>
            <person name="Gottsegen C."/>
            <person name="Watters A."/>
            <person name="Wiltshire- Gordon J.D."/>
            <person name="Segata N."/>
            <person name="Bonneau R."/>
            <person name="Littman D.R."/>
        </authorList>
    </citation>
    <scope>NUCLEOTIDE SEQUENCE [LARGE SCALE GENOMIC DNA]</scope>
    <source>
        <strain evidence="2">iAQ1173</strain>
    </source>
</reference>
<dbReference type="AlphaFoldDB" id="A0A6A7WE33"/>
<dbReference type="EMBL" id="VZAD01000091">
    <property type="protein sequence ID" value="MQP12682.1"/>
    <property type="molecule type" value="Genomic_DNA"/>
</dbReference>
<protein>
    <submittedName>
        <fullName evidence="1">DUF4248 domain-containing protein</fullName>
    </submittedName>
</protein>
<dbReference type="Proteomes" id="UP000384372">
    <property type="component" value="Unassembled WGS sequence"/>
</dbReference>
<dbReference type="InterPro" id="IPR025342">
    <property type="entry name" value="DUF4248"/>
</dbReference>
<dbReference type="RefSeq" id="WP_158464263.1">
    <property type="nucleotide sequence ID" value="NZ_VZAD01000091.1"/>
</dbReference>
<dbReference type="Pfam" id="PF14053">
    <property type="entry name" value="DUF4248"/>
    <property type="match status" value="1"/>
</dbReference>
<gene>
    <name evidence="1" type="ORF">F7D20_12120</name>
</gene>
<organism evidence="1 2">
    <name type="scientific">Segatella copri</name>
    <dbReference type="NCBI Taxonomy" id="165179"/>
    <lineage>
        <taxon>Bacteria</taxon>
        <taxon>Pseudomonadati</taxon>
        <taxon>Bacteroidota</taxon>
        <taxon>Bacteroidia</taxon>
        <taxon>Bacteroidales</taxon>
        <taxon>Prevotellaceae</taxon>
        <taxon>Segatella</taxon>
    </lineage>
</organism>
<evidence type="ECO:0000313" key="1">
    <source>
        <dbReference type="EMBL" id="MQP12682.1"/>
    </source>
</evidence>
<keyword evidence="2" id="KW-1185">Reference proteome</keyword>
<evidence type="ECO:0000313" key="2">
    <source>
        <dbReference type="Proteomes" id="UP000384372"/>
    </source>
</evidence>
<comment type="caution">
    <text evidence="1">The sequence shown here is derived from an EMBL/GenBank/DDBJ whole genome shotgun (WGS) entry which is preliminary data.</text>
</comment>